<name>A0AAP2DVY0_9BACT</name>
<dbReference type="AlphaFoldDB" id="A0AAP2DVY0"/>
<dbReference type="Proteomes" id="UP001319080">
    <property type="component" value="Unassembled WGS sequence"/>
</dbReference>
<dbReference type="PANTHER" id="PTHR33990:SF1">
    <property type="entry name" value="PROTEIN YJDN"/>
    <property type="match status" value="1"/>
</dbReference>
<feature type="domain" description="Activator of Hsp90 ATPase homologue 1/2-like C-terminal" evidence="3">
    <location>
        <begin position="25"/>
        <end position="163"/>
    </location>
</feature>
<organism evidence="4 5">
    <name type="scientific">Dawidia cretensis</name>
    <dbReference type="NCBI Taxonomy" id="2782350"/>
    <lineage>
        <taxon>Bacteria</taxon>
        <taxon>Pseudomonadati</taxon>
        <taxon>Bacteroidota</taxon>
        <taxon>Cytophagia</taxon>
        <taxon>Cytophagales</taxon>
        <taxon>Chryseotaleaceae</taxon>
        <taxon>Dawidia</taxon>
    </lineage>
</organism>
<keyword evidence="5" id="KW-1185">Reference proteome</keyword>
<comment type="caution">
    <text evidence="4">The sequence shown here is derived from an EMBL/GenBank/DDBJ whole genome shotgun (WGS) entry which is preliminary data.</text>
</comment>
<proteinExistence type="inferred from homology"/>
<dbReference type="RefSeq" id="WP_254083947.1">
    <property type="nucleotide sequence ID" value="NZ_JAHESE010000006.1"/>
</dbReference>
<comment type="similarity">
    <text evidence="1">Belongs to the AHA1 family.</text>
</comment>
<dbReference type="Pfam" id="PF08327">
    <property type="entry name" value="AHSA1"/>
    <property type="match status" value="1"/>
</dbReference>
<dbReference type="InterPro" id="IPR029068">
    <property type="entry name" value="Glyas_Bleomycin-R_OHBP_Dase"/>
</dbReference>
<dbReference type="InterPro" id="IPR023393">
    <property type="entry name" value="START-like_dom_sf"/>
</dbReference>
<dbReference type="InterPro" id="IPR013538">
    <property type="entry name" value="ASHA1/2-like_C"/>
</dbReference>
<evidence type="ECO:0000259" key="2">
    <source>
        <dbReference type="Pfam" id="PF06983"/>
    </source>
</evidence>
<dbReference type="CDD" id="cd06588">
    <property type="entry name" value="PhnB_like"/>
    <property type="match status" value="1"/>
</dbReference>
<dbReference type="EMBL" id="JAHESE010000006">
    <property type="protein sequence ID" value="MBT1708355.1"/>
    <property type="molecule type" value="Genomic_DNA"/>
</dbReference>
<accession>A0AAP2DVY0</accession>
<feature type="domain" description="PhnB-like" evidence="2">
    <location>
        <begin position="181"/>
        <end position="315"/>
    </location>
</feature>
<sequence>MASNPEPQFVKDLANKKMTITRHFDAEVALVWLTWTEQELLDQWWAPKPWRAETKSLNFSEGGRWLYAMIGPNNERHWSGAIFSKIEFQRSFESTSFFCDENGAKNDVIPETYWHTEFHPTATGTKVMVVITGAEESAIKKILEMGFEEGFTMALGNLDQYLKAQFKIRQQLRSYGKRPRVSSYLNFPGTAEEAFTFYKSVFKTEFSGQGIKRFGEIPAETGHPPVAENVKKMVLHVELPITGGHLLMATDSPKEMGFALTQGTNMHICVEPDSREETKRIFDALAVGGNVTMPLQDMFFGAYFGTITDRFGINWMFNFMVG</sequence>
<dbReference type="InterPro" id="IPR028973">
    <property type="entry name" value="PhnB-like"/>
</dbReference>
<dbReference type="PANTHER" id="PTHR33990">
    <property type="entry name" value="PROTEIN YJDN-RELATED"/>
    <property type="match status" value="1"/>
</dbReference>
<reference evidence="4 5" key="1">
    <citation type="submission" date="2021-05" db="EMBL/GenBank/DDBJ databases">
        <title>A Polyphasic approach of four new species of the genus Ohtaekwangia: Ohtaekwangia histidinii sp. nov., Ohtaekwangia cretensis sp. nov., Ohtaekwangia indiensis sp. nov., Ohtaekwangia reichenbachii sp. nov. from diverse environment.</title>
        <authorList>
            <person name="Octaviana S."/>
        </authorList>
    </citation>
    <scope>NUCLEOTIDE SEQUENCE [LARGE SCALE GENOMIC DNA]</scope>
    <source>
        <strain evidence="4 5">PWU5</strain>
    </source>
</reference>
<dbReference type="CDD" id="cd07814">
    <property type="entry name" value="SRPBCC_CalC_Aha1-like"/>
    <property type="match status" value="1"/>
</dbReference>
<evidence type="ECO:0000259" key="3">
    <source>
        <dbReference type="Pfam" id="PF08327"/>
    </source>
</evidence>
<gene>
    <name evidence="4" type="ORF">KK062_08975</name>
</gene>
<dbReference type="Gene3D" id="3.10.180.10">
    <property type="entry name" value="2,3-Dihydroxybiphenyl 1,2-Dioxygenase, domain 1"/>
    <property type="match status" value="1"/>
</dbReference>
<dbReference type="SUPFAM" id="SSF54593">
    <property type="entry name" value="Glyoxalase/Bleomycin resistance protein/Dihydroxybiphenyl dioxygenase"/>
    <property type="match status" value="1"/>
</dbReference>
<evidence type="ECO:0000313" key="4">
    <source>
        <dbReference type="EMBL" id="MBT1708355.1"/>
    </source>
</evidence>
<dbReference type="Pfam" id="PF06983">
    <property type="entry name" value="3-dmu-9_3-mt"/>
    <property type="match status" value="1"/>
</dbReference>
<evidence type="ECO:0000313" key="5">
    <source>
        <dbReference type="Proteomes" id="UP001319080"/>
    </source>
</evidence>
<dbReference type="Gene3D" id="3.30.530.20">
    <property type="match status" value="1"/>
</dbReference>
<evidence type="ECO:0000256" key="1">
    <source>
        <dbReference type="ARBA" id="ARBA00006817"/>
    </source>
</evidence>
<dbReference type="SUPFAM" id="SSF55961">
    <property type="entry name" value="Bet v1-like"/>
    <property type="match status" value="1"/>
</dbReference>
<protein>
    <submittedName>
        <fullName evidence="4">SRPBCC domain-containing protein</fullName>
    </submittedName>
</protein>